<name>A0A4Z1JDT7_9HELO</name>
<gene>
    <name evidence="1" type="ORF">BELL_0581g00080</name>
</gene>
<dbReference type="Proteomes" id="UP000297229">
    <property type="component" value="Unassembled WGS sequence"/>
</dbReference>
<evidence type="ECO:0000313" key="2">
    <source>
        <dbReference type="Proteomes" id="UP000297229"/>
    </source>
</evidence>
<organism evidence="1 2">
    <name type="scientific">Botrytis elliptica</name>
    <dbReference type="NCBI Taxonomy" id="278938"/>
    <lineage>
        <taxon>Eukaryota</taxon>
        <taxon>Fungi</taxon>
        <taxon>Dikarya</taxon>
        <taxon>Ascomycota</taxon>
        <taxon>Pezizomycotina</taxon>
        <taxon>Leotiomycetes</taxon>
        <taxon>Helotiales</taxon>
        <taxon>Sclerotiniaceae</taxon>
        <taxon>Botrytis</taxon>
    </lineage>
</organism>
<dbReference type="EMBL" id="PQXM01000579">
    <property type="protein sequence ID" value="TGO71404.1"/>
    <property type="molecule type" value="Genomic_DNA"/>
</dbReference>
<protein>
    <submittedName>
        <fullName evidence="1">Uncharacterized protein</fullName>
    </submittedName>
</protein>
<proteinExistence type="predicted"/>
<comment type="caution">
    <text evidence="1">The sequence shown here is derived from an EMBL/GenBank/DDBJ whole genome shotgun (WGS) entry which is preliminary data.</text>
</comment>
<sequence length="350" mass="39547">MSTAFDYDANLAKVLNDPERLRRRYDPYEDPDNYTTGETELFTPIEYLERGHAVLEANRVAINNTPHQDVAYPDWNIRYVNVDGGHDLGISEFFSRYGMTTAFTELGIEHEGDYWSRYSLSSKEVVNPANREKYQDLRTNNVAEIYASPKFGTIFTTNQWADADFDIPDVYTPRLWNSELLFQTWRDTCYTYVAPTGGDVEILHPLQMQKLKYVIIAPISNNGTYTTICDALEIKRLSIEENEFNAVTFSCNDISTASAEFAMLMGTTNARPVARMLTDHVKSLGAKRVVKIHAWLSMPQFGCPMLVFELAGEDPPATAPAPTPVPAPAPKKIGRKISTKVQNLMKKFQG</sequence>
<dbReference type="AlphaFoldDB" id="A0A4Z1JDT7"/>
<evidence type="ECO:0000313" key="1">
    <source>
        <dbReference type="EMBL" id="TGO71404.1"/>
    </source>
</evidence>
<reference evidence="1 2" key="1">
    <citation type="submission" date="2017-12" db="EMBL/GenBank/DDBJ databases">
        <title>Comparative genomics of Botrytis spp.</title>
        <authorList>
            <person name="Valero-Jimenez C.A."/>
            <person name="Tapia P."/>
            <person name="Veloso J."/>
            <person name="Silva-Moreno E."/>
            <person name="Staats M."/>
            <person name="Valdes J.H."/>
            <person name="Van Kan J.A.L."/>
        </authorList>
    </citation>
    <scope>NUCLEOTIDE SEQUENCE [LARGE SCALE GENOMIC DNA]</scope>
    <source>
        <strain evidence="1 2">Be9601</strain>
    </source>
</reference>
<keyword evidence="2" id="KW-1185">Reference proteome</keyword>
<accession>A0A4Z1JDT7</accession>